<keyword evidence="5" id="KW-0808">Transferase</keyword>
<accession>A0A225SWB2</accession>
<dbReference type="GO" id="GO:0007234">
    <property type="term" value="P:osmosensory signaling via phosphorelay pathway"/>
    <property type="evidence" value="ECO:0007669"/>
    <property type="project" value="TreeGrafter"/>
</dbReference>
<proteinExistence type="predicted"/>
<keyword evidence="8" id="KW-0472">Membrane</keyword>
<keyword evidence="4" id="KW-0597">Phosphoprotein</keyword>
<reference evidence="10 11" key="1">
    <citation type="journal article" date="2010" name="Int. J. Syst. Evol. Microbiol.">
        <title>Reclassification of Herbaspirillum putei as a later heterotypic synonym of Herbaspirillum huttiense, with the description of H. huttiense subsp. huttiense subsp. nov. and H. huttiense subsp. putei subsp. nov., comb. nov., and description of Herbaspirillum aquaticum sp. nov.</title>
        <authorList>
            <person name="Dobritsa A.P."/>
            <person name="Reddy M.C."/>
            <person name="Samadpour M."/>
        </authorList>
    </citation>
    <scope>NUCLEOTIDE SEQUENCE [LARGE SCALE GENOMIC DNA]</scope>
    <source>
        <strain evidence="10 11">IEH 4430</strain>
    </source>
</reference>
<evidence type="ECO:0000256" key="5">
    <source>
        <dbReference type="ARBA" id="ARBA00022679"/>
    </source>
</evidence>
<evidence type="ECO:0000256" key="3">
    <source>
        <dbReference type="ARBA" id="ARBA00012438"/>
    </source>
</evidence>
<dbReference type="InterPro" id="IPR005467">
    <property type="entry name" value="His_kinase_dom"/>
</dbReference>
<keyword evidence="8" id="KW-1133">Transmembrane helix</keyword>
<comment type="catalytic activity">
    <reaction evidence="1">
        <text>ATP + protein L-histidine = ADP + protein N-phospho-L-histidine.</text>
        <dbReference type="EC" id="2.7.13.3"/>
    </reaction>
</comment>
<organism evidence="10 11">
    <name type="scientific">Herbaspirillum aquaticum</name>
    <dbReference type="NCBI Taxonomy" id="568783"/>
    <lineage>
        <taxon>Bacteria</taxon>
        <taxon>Pseudomonadati</taxon>
        <taxon>Pseudomonadota</taxon>
        <taxon>Betaproteobacteria</taxon>
        <taxon>Burkholderiales</taxon>
        <taxon>Oxalobacteraceae</taxon>
        <taxon>Herbaspirillum</taxon>
    </lineage>
</organism>
<dbReference type="InterPro" id="IPR004358">
    <property type="entry name" value="Sig_transdc_His_kin-like_C"/>
</dbReference>
<dbReference type="GO" id="GO:0000155">
    <property type="term" value="F:phosphorelay sensor kinase activity"/>
    <property type="evidence" value="ECO:0007669"/>
    <property type="project" value="InterPro"/>
</dbReference>
<feature type="transmembrane region" description="Helical" evidence="8">
    <location>
        <begin position="181"/>
        <end position="201"/>
    </location>
</feature>
<dbReference type="FunFam" id="3.30.565.10:FF:000006">
    <property type="entry name" value="Sensor histidine kinase WalK"/>
    <property type="match status" value="1"/>
</dbReference>
<protein>
    <recommendedName>
        <fullName evidence="3">histidine kinase</fullName>
        <ecNumber evidence="3">2.7.13.3</ecNumber>
    </recommendedName>
</protein>
<dbReference type="EMBL" id="NJGV01000005">
    <property type="protein sequence ID" value="OWY35503.1"/>
    <property type="molecule type" value="Genomic_DNA"/>
</dbReference>
<sequence length="534" mass="59478">MRLLTKGLLIVAIPSLFEILLLGALFNSQADAEDAERWASHSLQVMNQAAALREPMLLEAARIRNAVLLDQPDTLSRSDMWADIEVKAGELARLVSDNAGQGRIVREVHESIARYRRWDDSARERLMRGQRDDLIRELREEQGQHRLSEFLNQLDNFVEEERRLGAERSERVQAARRSQTWLLILAVLGSIVTAALASLAFTRSIAARVNVLISNARRLSEGQPLAARVGGSDEICLLDDALHRSSERLTEAARQARGYREELEQRARELADVNTDLRQQTQDNEMFIYSVSHDLRSPLVNLQGFSKEITHATRDLLDEVDRLALPEPDRQRLRTLVEDDIHTSLRFIQNAVTRSAGIIDAMLRLSRAGRVEYQPVMLDMHAIATRIVAAMSGSIRAKSARVEIEDNLPPAYGDPTSVEQVLGNLVGNAVNYLDPSRPGHITIGHVPQADSVVAAPSLVTYFVRDNGLGIPAAYMDKMFIAFQRLHGNVAKGEGIGLALVKRVVERHGGRIWVESVEGQGSCFYVALPARPPVS</sequence>
<dbReference type="InterPro" id="IPR036097">
    <property type="entry name" value="HisK_dim/P_sf"/>
</dbReference>
<dbReference type="AlphaFoldDB" id="A0A225SWB2"/>
<dbReference type="Gene3D" id="1.10.287.130">
    <property type="match status" value="1"/>
</dbReference>
<dbReference type="PROSITE" id="PS50109">
    <property type="entry name" value="HIS_KIN"/>
    <property type="match status" value="1"/>
</dbReference>
<dbReference type="PANTHER" id="PTHR42878:SF15">
    <property type="entry name" value="BACTERIOPHYTOCHROME"/>
    <property type="match status" value="1"/>
</dbReference>
<dbReference type="InterPro" id="IPR003661">
    <property type="entry name" value="HisK_dim/P_dom"/>
</dbReference>
<dbReference type="InterPro" id="IPR003594">
    <property type="entry name" value="HATPase_dom"/>
</dbReference>
<dbReference type="Gene3D" id="3.30.565.10">
    <property type="entry name" value="Histidine kinase-like ATPase, C-terminal domain"/>
    <property type="match status" value="1"/>
</dbReference>
<dbReference type="GO" id="GO:0030295">
    <property type="term" value="F:protein kinase activator activity"/>
    <property type="evidence" value="ECO:0007669"/>
    <property type="project" value="TreeGrafter"/>
</dbReference>
<dbReference type="GO" id="GO:0005886">
    <property type="term" value="C:plasma membrane"/>
    <property type="evidence" value="ECO:0007669"/>
    <property type="project" value="UniProtKB-SubCell"/>
</dbReference>
<dbReference type="Gene3D" id="6.10.340.10">
    <property type="match status" value="1"/>
</dbReference>
<dbReference type="Pfam" id="PF02518">
    <property type="entry name" value="HATPase_c"/>
    <property type="match status" value="1"/>
</dbReference>
<dbReference type="RefSeq" id="WP_088754393.1">
    <property type="nucleotide sequence ID" value="NZ_JARJFG010000037.1"/>
</dbReference>
<evidence type="ECO:0000259" key="9">
    <source>
        <dbReference type="PROSITE" id="PS50109"/>
    </source>
</evidence>
<keyword evidence="7" id="KW-0175">Coiled coil</keyword>
<feature type="coiled-coil region" evidence="7">
    <location>
        <begin position="242"/>
        <end position="280"/>
    </location>
</feature>
<evidence type="ECO:0000256" key="6">
    <source>
        <dbReference type="ARBA" id="ARBA00022777"/>
    </source>
</evidence>
<evidence type="ECO:0000256" key="7">
    <source>
        <dbReference type="SAM" id="Coils"/>
    </source>
</evidence>
<feature type="domain" description="Histidine kinase" evidence="9">
    <location>
        <begin position="290"/>
        <end position="531"/>
    </location>
</feature>
<evidence type="ECO:0000256" key="4">
    <source>
        <dbReference type="ARBA" id="ARBA00022553"/>
    </source>
</evidence>
<dbReference type="SUPFAM" id="SSF55874">
    <property type="entry name" value="ATPase domain of HSP90 chaperone/DNA topoisomerase II/histidine kinase"/>
    <property type="match status" value="1"/>
</dbReference>
<dbReference type="CDD" id="cd00082">
    <property type="entry name" value="HisKA"/>
    <property type="match status" value="1"/>
</dbReference>
<dbReference type="SUPFAM" id="SSF47384">
    <property type="entry name" value="Homodimeric domain of signal transducing histidine kinase"/>
    <property type="match status" value="1"/>
</dbReference>
<dbReference type="GO" id="GO:0000156">
    <property type="term" value="F:phosphorelay response regulator activity"/>
    <property type="evidence" value="ECO:0007669"/>
    <property type="project" value="TreeGrafter"/>
</dbReference>
<evidence type="ECO:0000313" key="10">
    <source>
        <dbReference type="EMBL" id="OWY35503.1"/>
    </source>
</evidence>
<evidence type="ECO:0000256" key="8">
    <source>
        <dbReference type="SAM" id="Phobius"/>
    </source>
</evidence>
<dbReference type="PANTHER" id="PTHR42878">
    <property type="entry name" value="TWO-COMPONENT HISTIDINE KINASE"/>
    <property type="match status" value="1"/>
</dbReference>
<keyword evidence="6 10" id="KW-0418">Kinase</keyword>
<dbReference type="Proteomes" id="UP000214747">
    <property type="component" value="Unassembled WGS sequence"/>
</dbReference>
<evidence type="ECO:0000313" key="11">
    <source>
        <dbReference type="Proteomes" id="UP000214747"/>
    </source>
</evidence>
<comment type="subcellular location">
    <subcellularLocation>
        <location evidence="2">Cell inner membrane</location>
        <topology evidence="2">Multi-pass membrane protein</topology>
    </subcellularLocation>
</comment>
<keyword evidence="11" id="KW-1185">Reference proteome</keyword>
<keyword evidence="8" id="KW-0812">Transmembrane</keyword>
<dbReference type="SMART" id="SM00387">
    <property type="entry name" value="HATPase_c"/>
    <property type="match status" value="1"/>
</dbReference>
<dbReference type="EC" id="2.7.13.3" evidence="3"/>
<evidence type="ECO:0000256" key="1">
    <source>
        <dbReference type="ARBA" id="ARBA00000085"/>
    </source>
</evidence>
<name>A0A225SWB2_9BURK</name>
<dbReference type="InterPro" id="IPR050351">
    <property type="entry name" value="BphY/WalK/GraS-like"/>
</dbReference>
<evidence type="ECO:0000256" key="2">
    <source>
        <dbReference type="ARBA" id="ARBA00004429"/>
    </source>
</evidence>
<comment type="caution">
    <text evidence="10">The sequence shown here is derived from an EMBL/GenBank/DDBJ whole genome shotgun (WGS) entry which is preliminary data.</text>
</comment>
<dbReference type="InterPro" id="IPR036890">
    <property type="entry name" value="HATPase_C_sf"/>
</dbReference>
<dbReference type="PRINTS" id="PR00344">
    <property type="entry name" value="BCTRLSENSOR"/>
</dbReference>
<gene>
    <name evidence="10" type="ORF">CEJ45_06710</name>
</gene>